<keyword evidence="7" id="KW-1185">Reference proteome</keyword>
<sequence length="152" mass="15559">MAGFGKGDDDVFLDLGHPVVNRSVEAFLKAGAVGLVHATSQIAAREAADFVSTSLNSDKKSSKCPLQLEEAAFTVGKQAVQWGLASGIYSSATISLKEARGVHDWKNAMFGGALAGAAVSLTEPNPRAEAVVSGALTGGAVAIAADFIEKLI</sequence>
<dbReference type="Gramene" id="EFJ26192">
    <property type="protein sequence ID" value="EFJ26192"/>
    <property type="gene ID" value="SELMODRAFT_413325"/>
</dbReference>
<dbReference type="GO" id="GO:0009707">
    <property type="term" value="C:chloroplast outer membrane"/>
    <property type="evidence" value="ECO:0000318"/>
    <property type="project" value="GO_Central"/>
</dbReference>
<dbReference type="FunCoup" id="D8RP36">
    <property type="interactions" value="60"/>
</dbReference>
<name>D8RP36_SELML</name>
<dbReference type="eggNOG" id="ENOG502RZS0">
    <property type="taxonomic scope" value="Eukaryota"/>
</dbReference>
<keyword evidence="4" id="KW-0472">Membrane</keyword>
<dbReference type="PANTHER" id="PTHR15371">
    <property type="entry name" value="TIM23"/>
    <property type="match status" value="1"/>
</dbReference>
<dbReference type="OrthoDB" id="1913857at2759"/>
<evidence type="ECO:0000313" key="6">
    <source>
        <dbReference type="EMBL" id="EFJ26192.1"/>
    </source>
</evidence>
<keyword evidence="3" id="KW-1133">Transmembrane helix</keyword>
<dbReference type="Proteomes" id="UP000001514">
    <property type="component" value="Unassembled WGS sequence"/>
</dbReference>
<dbReference type="InParanoid" id="D8RP36"/>
<dbReference type="GO" id="GO:0015171">
    <property type="term" value="F:amino acid transmembrane transporter activity"/>
    <property type="evidence" value="ECO:0000318"/>
    <property type="project" value="GO_Central"/>
</dbReference>
<dbReference type="EMBL" id="GL377719">
    <property type="protein sequence ID" value="EFJ05576.1"/>
    <property type="molecule type" value="Genomic_DNA"/>
</dbReference>
<keyword evidence="2" id="KW-0812">Transmembrane</keyword>
<evidence type="ECO:0000256" key="2">
    <source>
        <dbReference type="ARBA" id="ARBA00022692"/>
    </source>
</evidence>
<dbReference type="InterPro" id="IPR045238">
    <property type="entry name" value="Tim23-like"/>
</dbReference>
<dbReference type="Gramene" id="EFJ05576">
    <property type="protein sequence ID" value="EFJ05576"/>
    <property type="gene ID" value="SELMODRAFT_431462"/>
</dbReference>
<dbReference type="KEGG" id="smo:SELMODRAFT_413325"/>
<dbReference type="KEGG" id="smo:SELMODRAFT_431462"/>
<proteinExistence type="predicted"/>
<dbReference type="HOGENOM" id="CLU_100380_2_0_1"/>
<accession>D8RP36</accession>
<organism evidence="7">
    <name type="scientific">Selaginella moellendorffii</name>
    <name type="common">Spikemoss</name>
    <dbReference type="NCBI Taxonomy" id="88036"/>
    <lineage>
        <taxon>Eukaryota</taxon>
        <taxon>Viridiplantae</taxon>
        <taxon>Streptophyta</taxon>
        <taxon>Embryophyta</taxon>
        <taxon>Tracheophyta</taxon>
        <taxon>Lycopodiopsida</taxon>
        <taxon>Selaginellales</taxon>
        <taxon>Selaginellaceae</taxon>
        <taxon>Selaginella</taxon>
    </lineage>
</organism>
<evidence type="ECO:0000313" key="5">
    <source>
        <dbReference type="EMBL" id="EFJ05576.1"/>
    </source>
</evidence>
<comment type="subcellular location">
    <subcellularLocation>
        <location evidence="1">Membrane</location>
        <topology evidence="1">Multi-pass membrane protein</topology>
    </subcellularLocation>
</comment>
<dbReference type="Pfam" id="PF02466">
    <property type="entry name" value="Tim17"/>
    <property type="match status" value="1"/>
</dbReference>
<evidence type="ECO:0000256" key="3">
    <source>
        <dbReference type="ARBA" id="ARBA00022989"/>
    </source>
</evidence>
<reference evidence="6 7" key="1">
    <citation type="journal article" date="2011" name="Science">
        <title>The Selaginella genome identifies genetic changes associated with the evolution of vascular plants.</title>
        <authorList>
            <person name="Banks J.A."/>
            <person name="Nishiyama T."/>
            <person name="Hasebe M."/>
            <person name="Bowman J.L."/>
            <person name="Gribskov M."/>
            <person name="dePamphilis C."/>
            <person name="Albert V.A."/>
            <person name="Aono N."/>
            <person name="Aoyama T."/>
            <person name="Ambrose B.A."/>
            <person name="Ashton N.W."/>
            <person name="Axtell M.J."/>
            <person name="Barker E."/>
            <person name="Barker M.S."/>
            <person name="Bennetzen J.L."/>
            <person name="Bonawitz N.D."/>
            <person name="Chapple C."/>
            <person name="Cheng C."/>
            <person name="Correa L.G."/>
            <person name="Dacre M."/>
            <person name="DeBarry J."/>
            <person name="Dreyer I."/>
            <person name="Elias M."/>
            <person name="Engstrom E.M."/>
            <person name="Estelle M."/>
            <person name="Feng L."/>
            <person name="Finet C."/>
            <person name="Floyd S.K."/>
            <person name="Frommer W.B."/>
            <person name="Fujita T."/>
            <person name="Gramzow L."/>
            <person name="Gutensohn M."/>
            <person name="Harholt J."/>
            <person name="Hattori M."/>
            <person name="Heyl A."/>
            <person name="Hirai T."/>
            <person name="Hiwatashi Y."/>
            <person name="Ishikawa M."/>
            <person name="Iwata M."/>
            <person name="Karol K.G."/>
            <person name="Koehler B."/>
            <person name="Kolukisaoglu U."/>
            <person name="Kubo M."/>
            <person name="Kurata T."/>
            <person name="Lalonde S."/>
            <person name="Li K."/>
            <person name="Li Y."/>
            <person name="Litt A."/>
            <person name="Lyons E."/>
            <person name="Manning G."/>
            <person name="Maruyama T."/>
            <person name="Michael T.P."/>
            <person name="Mikami K."/>
            <person name="Miyazaki S."/>
            <person name="Morinaga S."/>
            <person name="Murata T."/>
            <person name="Mueller-Roeber B."/>
            <person name="Nelson D.R."/>
            <person name="Obara M."/>
            <person name="Oguri Y."/>
            <person name="Olmstead R.G."/>
            <person name="Onodera N."/>
            <person name="Petersen B.L."/>
            <person name="Pils B."/>
            <person name="Prigge M."/>
            <person name="Rensing S.A."/>
            <person name="Riano-Pachon D.M."/>
            <person name="Roberts A.W."/>
            <person name="Sato Y."/>
            <person name="Scheller H.V."/>
            <person name="Schulz B."/>
            <person name="Schulz C."/>
            <person name="Shakirov E.V."/>
            <person name="Shibagaki N."/>
            <person name="Shinohara N."/>
            <person name="Shippen D.E."/>
            <person name="Soerensen I."/>
            <person name="Sotooka R."/>
            <person name="Sugimoto N."/>
            <person name="Sugita M."/>
            <person name="Sumikawa N."/>
            <person name="Tanurdzic M."/>
            <person name="Theissen G."/>
            <person name="Ulvskov P."/>
            <person name="Wakazuki S."/>
            <person name="Weng J.K."/>
            <person name="Willats W.W."/>
            <person name="Wipf D."/>
            <person name="Wolf P.G."/>
            <person name="Yang L."/>
            <person name="Zimmer A.D."/>
            <person name="Zhu Q."/>
            <person name="Mitros T."/>
            <person name="Hellsten U."/>
            <person name="Loque D."/>
            <person name="Otillar R."/>
            <person name="Salamov A."/>
            <person name="Schmutz J."/>
            <person name="Shapiro H."/>
            <person name="Lindquist E."/>
            <person name="Lucas S."/>
            <person name="Rokhsar D."/>
            <person name="Grigoriev I.V."/>
        </authorList>
    </citation>
    <scope>NUCLEOTIDE SEQUENCE [LARGE SCALE GENOMIC DNA]</scope>
</reference>
<dbReference type="EMBL" id="GL377585">
    <property type="protein sequence ID" value="EFJ26192.1"/>
    <property type="molecule type" value="Genomic_DNA"/>
</dbReference>
<evidence type="ECO:0000256" key="4">
    <source>
        <dbReference type="ARBA" id="ARBA00023136"/>
    </source>
</evidence>
<dbReference type="AlphaFoldDB" id="D8RP36"/>
<evidence type="ECO:0008006" key="8">
    <source>
        <dbReference type="Google" id="ProtNLM"/>
    </source>
</evidence>
<evidence type="ECO:0000256" key="1">
    <source>
        <dbReference type="ARBA" id="ARBA00004141"/>
    </source>
</evidence>
<dbReference type="PANTHER" id="PTHR15371:SF1">
    <property type="entry name" value="OUTER ENVELOPE PORE PROTEIN 16-2, CHLOROPLASTIC"/>
    <property type="match status" value="1"/>
</dbReference>
<gene>
    <name evidence="6" type="ORF">SELMODRAFT_413325</name>
    <name evidence="5" type="ORF">SELMODRAFT_431462</name>
</gene>
<protein>
    <recommendedName>
        <fullName evidence="8">Mitochondrial import inner membrane translocase subunit TIM22</fullName>
    </recommendedName>
</protein>
<evidence type="ECO:0000313" key="7">
    <source>
        <dbReference type="Proteomes" id="UP000001514"/>
    </source>
</evidence>